<protein>
    <submittedName>
        <fullName evidence="1">Uncharacterized protein</fullName>
    </submittedName>
</protein>
<evidence type="ECO:0000313" key="2">
    <source>
        <dbReference type="Proteomes" id="UP000788993"/>
    </source>
</evidence>
<keyword evidence="2" id="KW-1185">Reference proteome</keyword>
<reference evidence="1" key="2">
    <citation type="submission" date="2021-01" db="EMBL/GenBank/DDBJ databases">
        <authorList>
            <person name="Schikora-Tamarit M.A."/>
        </authorList>
    </citation>
    <scope>NUCLEOTIDE SEQUENCE</scope>
    <source>
        <strain evidence="1">NCAIM Y.01608</strain>
    </source>
</reference>
<evidence type="ECO:0000313" key="1">
    <source>
        <dbReference type="EMBL" id="KAH3658996.1"/>
    </source>
</evidence>
<comment type="caution">
    <text evidence="1">The sequence shown here is derived from an EMBL/GenBank/DDBJ whole genome shotgun (WGS) entry which is preliminary data.</text>
</comment>
<dbReference type="AlphaFoldDB" id="A0A9P8SXX2"/>
<dbReference type="EMBL" id="JAEUBD010001571">
    <property type="protein sequence ID" value="KAH3658996.1"/>
    <property type="molecule type" value="Genomic_DNA"/>
</dbReference>
<sequence>MDNITVMHAKKNMWLAIPFTAEVANCIPSKPPKKKQEPMTSRLFEMIDPTSEVMVNVASSFDTVVPEMMSSTRFPKVAFNSAPKAGPTWCSACSVTLDRILAKYIKASTNVITAPMSDFLA</sequence>
<dbReference type="Proteomes" id="UP000788993">
    <property type="component" value="Unassembled WGS sequence"/>
</dbReference>
<gene>
    <name evidence="1" type="ORF">OGATHE_006722</name>
</gene>
<organism evidence="1 2">
    <name type="scientific">Ogataea polymorpha</name>
    <dbReference type="NCBI Taxonomy" id="460523"/>
    <lineage>
        <taxon>Eukaryota</taxon>
        <taxon>Fungi</taxon>
        <taxon>Dikarya</taxon>
        <taxon>Ascomycota</taxon>
        <taxon>Saccharomycotina</taxon>
        <taxon>Pichiomycetes</taxon>
        <taxon>Pichiales</taxon>
        <taxon>Pichiaceae</taxon>
        <taxon>Ogataea</taxon>
    </lineage>
</organism>
<name>A0A9P8SXX2_9ASCO</name>
<proteinExistence type="predicted"/>
<accession>A0A9P8SXX2</accession>
<reference evidence="1" key="1">
    <citation type="journal article" date="2021" name="Open Biol.">
        <title>Shared evolutionary footprints suggest mitochondrial oxidative damage underlies multiple complex I losses in fungi.</title>
        <authorList>
            <person name="Schikora-Tamarit M.A."/>
            <person name="Marcet-Houben M."/>
            <person name="Nosek J."/>
            <person name="Gabaldon T."/>
        </authorList>
    </citation>
    <scope>NUCLEOTIDE SEQUENCE</scope>
    <source>
        <strain evidence="1">NCAIM Y.01608</strain>
    </source>
</reference>